<feature type="region of interest" description="Disordered" evidence="5">
    <location>
        <begin position="48"/>
        <end position="113"/>
    </location>
</feature>
<evidence type="ECO:0000313" key="6">
    <source>
        <dbReference type="WBParaSite" id="HNAJ_0000636301-mRNA-1"/>
    </source>
</evidence>
<accession>A0A0R3TH22</accession>
<feature type="compositionally biased region" description="Polar residues" evidence="5">
    <location>
        <begin position="51"/>
        <end position="101"/>
    </location>
</feature>
<dbReference type="GO" id="GO:0005737">
    <property type="term" value="C:cytoplasm"/>
    <property type="evidence" value="ECO:0007669"/>
    <property type="project" value="TreeGrafter"/>
</dbReference>
<protein>
    <submittedName>
        <fullName evidence="6">Pecanex-like protein</fullName>
    </submittedName>
</protein>
<keyword evidence="3" id="KW-1133">Transmembrane helix</keyword>
<organism evidence="6">
    <name type="scientific">Rodentolepis nana</name>
    <name type="common">Dwarf tapeworm</name>
    <name type="synonym">Hymenolepis nana</name>
    <dbReference type="NCBI Taxonomy" id="102285"/>
    <lineage>
        <taxon>Eukaryota</taxon>
        <taxon>Metazoa</taxon>
        <taxon>Spiralia</taxon>
        <taxon>Lophotrochozoa</taxon>
        <taxon>Platyhelminthes</taxon>
        <taxon>Cestoda</taxon>
        <taxon>Eucestoda</taxon>
        <taxon>Cyclophyllidea</taxon>
        <taxon>Hymenolepididae</taxon>
        <taxon>Rodentolepis</taxon>
    </lineage>
</organism>
<dbReference type="AlphaFoldDB" id="A0A0R3TH22"/>
<dbReference type="GO" id="GO:0034975">
    <property type="term" value="P:protein folding in endoplasmic reticulum"/>
    <property type="evidence" value="ECO:0007669"/>
    <property type="project" value="TreeGrafter"/>
</dbReference>
<evidence type="ECO:0000256" key="5">
    <source>
        <dbReference type="SAM" id="MobiDB-lite"/>
    </source>
</evidence>
<keyword evidence="4" id="KW-0472">Membrane</keyword>
<dbReference type="PANTHER" id="PTHR12953">
    <property type="entry name" value="MEMBRANE PROTEIN CH1 RELATED"/>
    <property type="match status" value="1"/>
</dbReference>
<dbReference type="STRING" id="102285.A0A0R3TH22"/>
<dbReference type="GO" id="GO:0016020">
    <property type="term" value="C:membrane"/>
    <property type="evidence" value="ECO:0007669"/>
    <property type="project" value="UniProtKB-SubCell"/>
</dbReference>
<evidence type="ECO:0000256" key="4">
    <source>
        <dbReference type="ARBA" id="ARBA00023136"/>
    </source>
</evidence>
<feature type="region of interest" description="Disordered" evidence="5">
    <location>
        <begin position="1"/>
        <end position="22"/>
    </location>
</feature>
<evidence type="ECO:0000256" key="2">
    <source>
        <dbReference type="ARBA" id="ARBA00022692"/>
    </source>
</evidence>
<dbReference type="PANTHER" id="PTHR12953:SF0">
    <property type="entry name" value="SUN DOMAIN-CONTAINING OSSIFICATION FACTOR"/>
    <property type="match status" value="1"/>
</dbReference>
<keyword evidence="2" id="KW-0812">Transmembrane</keyword>
<name>A0A0R3TH22_RODNA</name>
<reference evidence="6" key="1">
    <citation type="submission" date="2017-02" db="UniProtKB">
        <authorList>
            <consortium name="WormBaseParasite"/>
        </authorList>
    </citation>
    <scope>IDENTIFICATION</scope>
</reference>
<comment type="subcellular location">
    <subcellularLocation>
        <location evidence="1">Membrane</location>
    </subcellularLocation>
</comment>
<evidence type="ECO:0000256" key="3">
    <source>
        <dbReference type="ARBA" id="ARBA00022989"/>
    </source>
</evidence>
<dbReference type="WBParaSite" id="HNAJ_0000636301-mRNA-1">
    <property type="protein sequence ID" value="HNAJ_0000636301-mRNA-1"/>
    <property type="gene ID" value="HNAJ_0000636301"/>
</dbReference>
<evidence type="ECO:0000256" key="1">
    <source>
        <dbReference type="ARBA" id="ARBA00004370"/>
    </source>
</evidence>
<dbReference type="InterPro" id="IPR045120">
    <property type="entry name" value="Suco/Slp1-like"/>
</dbReference>
<proteinExistence type="predicted"/>
<sequence>LPSLKEDAMLPPMDESVVNELSQPNMPTFQEFHAKVLVENQNKRRLDETAGTISVQPVKSAATDSNLLNQPNQSAEDSSHSSIPVSSTLPTLDASTNSIPASENGGSAKGSGGSFSDVILPSSISENGNVNGVNGKRNGGDGAGQELRVMRNIAASECGAKLLQASPSAKHSHAILVDNNDEYMNQPCVSEKWWVVSLNAFFIIVVEFTSSG</sequence>